<dbReference type="Proteomes" id="UP001501822">
    <property type="component" value="Unassembled WGS sequence"/>
</dbReference>
<organism evidence="1 2">
    <name type="scientific">Actinoallomurus spadix</name>
    <dbReference type="NCBI Taxonomy" id="79912"/>
    <lineage>
        <taxon>Bacteria</taxon>
        <taxon>Bacillati</taxon>
        <taxon>Actinomycetota</taxon>
        <taxon>Actinomycetes</taxon>
        <taxon>Streptosporangiales</taxon>
        <taxon>Thermomonosporaceae</taxon>
        <taxon>Actinoallomurus</taxon>
    </lineage>
</organism>
<reference evidence="2" key="1">
    <citation type="journal article" date="2019" name="Int. J. Syst. Evol. Microbiol.">
        <title>The Global Catalogue of Microorganisms (GCM) 10K type strain sequencing project: providing services to taxonomists for standard genome sequencing and annotation.</title>
        <authorList>
            <consortium name="The Broad Institute Genomics Platform"/>
            <consortium name="The Broad Institute Genome Sequencing Center for Infectious Disease"/>
            <person name="Wu L."/>
            <person name="Ma J."/>
        </authorList>
    </citation>
    <scope>NUCLEOTIDE SEQUENCE [LARGE SCALE GENOMIC DNA]</scope>
    <source>
        <strain evidence="2">JCM 3146</strain>
    </source>
</reference>
<dbReference type="SUPFAM" id="SSF57938">
    <property type="entry name" value="DnaJ/Hsp40 cysteine-rich domain"/>
    <property type="match status" value="1"/>
</dbReference>
<dbReference type="RefSeq" id="WP_252800471.1">
    <property type="nucleotide sequence ID" value="NZ_BAAABM010000009.1"/>
</dbReference>
<sequence>MSDETIGDGAFQGIVMPCQMCIGSGELVTIQKDPALLRLGDCPQCEGTGHIRIRCTRDEVDEVIRGLPPSRLLIAVRQALSGVGLCPVCFGCGVLASMEWNEEQLPVRYVEASCPACEDRMGL</sequence>
<dbReference type="InterPro" id="IPR036410">
    <property type="entry name" value="HSP_DnaJ_Cys-rich_dom_sf"/>
</dbReference>
<accession>A0ABP3FU85</accession>
<keyword evidence="2" id="KW-1185">Reference proteome</keyword>
<evidence type="ECO:0008006" key="3">
    <source>
        <dbReference type="Google" id="ProtNLM"/>
    </source>
</evidence>
<gene>
    <name evidence="1" type="ORF">GCM10010151_15170</name>
</gene>
<evidence type="ECO:0000313" key="2">
    <source>
        <dbReference type="Proteomes" id="UP001501822"/>
    </source>
</evidence>
<comment type="caution">
    <text evidence="1">The sequence shown here is derived from an EMBL/GenBank/DDBJ whole genome shotgun (WGS) entry which is preliminary data.</text>
</comment>
<proteinExistence type="predicted"/>
<evidence type="ECO:0000313" key="1">
    <source>
        <dbReference type="EMBL" id="GAA0326174.1"/>
    </source>
</evidence>
<name>A0ABP3FU85_9ACTN</name>
<protein>
    <recommendedName>
        <fullName evidence="3">Molecular chaperone DnaJ</fullName>
    </recommendedName>
</protein>
<dbReference type="EMBL" id="BAAABM010000009">
    <property type="protein sequence ID" value="GAA0326174.1"/>
    <property type="molecule type" value="Genomic_DNA"/>
</dbReference>